<reference evidence="4" key="1">
    <citation type="submission" date="2022-12" db="EMBL/GenBank/DDBJ databases">
        <authorList>
            <person name="Petersen C."/>
        </authorList>
    </citation>
    <scope>NUCLEOTIDE SEQUENCE</scope>
    <source>
        <strain evidence="4">IBT 17660</strain>
    </source>
</reference>
<feature type="domain" description="NmrA-like" evidence="3">
    <location>
        <begin position="7"/>
        <end position="305"/>
    </location>
</feature>
<dbReference type="PANTHER" id="PTHR42748:SF7">
    <property type="entry name" value="NMRA LIKE REDOX SENSOR 1-RELATED"/>
    <property type="match status" value="1"/>
</dbReference>
<sequence>MSASTPLITIFGATGNQGSAVARSLLRNPSFKVRALTRNPSSNASQALISQGAEIKQADGFDFESMVSAFTGSWGVFVNTNSDEKSIREKGLTEFEFGKVIVDAAAAAGVCHFIFSTGANSLELTGGKVELTAWLEKHNIEQYARSIGSFETASFIAVAWYLEMFSVKEIAPFFGGFPHLLDSEGYLTFVAPKWGGKEEVPFVSISEDLGDIVHGMFLDPVRCNGKVVHGCSDICRFDEVTSQFERITGRKSRFQPLGSWKDFDTHGFPISDDAKSMFEMTQESGGLYFGPEASEKETASELKRKATLKLGMSEEEQQLMTVGSWFRKHSPAWCT</sequence>
<dbReference type="EMBL" id="JAPWDO010000003">
    <property type="protein sequence ID" value="KAJ5479720.1"/>
    <property type="molecule type" value="Genomic_DNA"/>
</dbReference>
<dbReference type="PANTHER" id="PTHR42748">
    <property type="entry name" value="NITROGEN METABOLITE REPRESSION PROTEIN NMRA FAMILY MEMBER"/>
    <property type="match status" value="1"/>
</dbReference>
<dbReference type="CDD" id="cd05251">
    <property type="entry name" value="NmrA_like_SDR_a"/>
    <property type="match status" value="1"/>
</dbReference>
<keyword evidence="5" id="KW-1185">Reference proteome</keyword>
<dbReference type="Proteomes" id="UP001147760">
    <property type="component" value="Unassembled WGS sequence"/>
</dbReference>
<dbReference type="Pfam" id="PF05368">
    <property type="entry name" value="NmrA"/>
    <property type="match status" value="1"/>
</dbReference>
<dbReference type="InterPro" id="IPR008030">
    <property type="entry name" value="NmrA-like"/>
</dbReference>
<dbReference type="GO" id="GO:0005634">
    <property type="term" value="C:nucleus"/>
    <property type="evidence" value="ECO:0007669"/>
    <property type="project" value="TreeGrafter"/>
</dbReference>
<evidence type="ECO:0000256" key="1">
    <source>
        <dbReference type="ARBA" id="ARBA00006328"/>
    </source>
</evidence>
<organism evidence="4 5">
    <name type="scientific">Penicillium desertorum</name>
    <dbReference type="NCBI Taxonomy" id="1303715"/>
    <lineage>
        <taxon>Eukaryota</taxon>
        <taxon>Fungi</taxon>
        <taxon>Dikarya</taxon>
        <taxon>Ascomycota</taxon>
        <taxon>Pezizomycotina</taxon>
        <taxon>Eurotiomycetes</taxon>
        <taxon>Eurotiomycetidae</taxon>
        <taxon>Eurotiales</taxon>
        <taxon>Aspergillaceae</taxon>
        <taxon>Penicillium</taxon>
    </lineage>
</organism>
<comment type="similarity">
    <text evidence="1">Belongs to the NmrA-type oxidoreductase family.</text>
</comment>
<dbReference type="AlphaFoldDB" id="A0A9X0BR55"/>
<dbReference type="Gene3D" id="3.90.25.10">
    <property type="entry name" value="UDP-galactose 4-epimerase, domain 1"/>
    <property type="match status" value="1"/>
</dbReference>
<name>A0A9X0BR55_9EURO</name>
<accession>A0A9X0BR55</accession>
<dbReference type="SUPFAM" id="SSF51735">
    <property type="entry name" value="NAD(P)-binding Rossmann-fold domains"/>
    <property type="match status" value="1"/>
</dbReference>
<proteinExistence type="inferred from homology"/>
<dbReference type="InterPro" id="IPR036291">
    <property type="entry name" value="NAD(P)-bd_dom_sf"/>
</dbReference>
<keyword evidence="2" id="KW-0521">NADP</keyword>
<evidence type="ECO:0000259" key="3">
    <source>
        <dbReference type="Pfam" id="PF05368"/>
    </source>
</evidence>
<evidence type="ECO:0000313" key="4">
    <source>
        <dbReference type="EMBL" id="KAJ5479720.1"/>
    </source>
</evidence>
<evidence type="ECO:0000313" key="5">
    <source>
        <dbReference type="Proteomes" id="UP001147760"/>
    </source>
</evidence>
<evidence type="ECO:0000256" key="2">
    <source>
        <dbReference type="ARBA" id="ARBA00022857"/>
    </source>
</evidence>
<dbReference type="InterPro" id="IPR051164">
    <property type="entry name" value="NmrA-like_oxidored"/>
</dbReference>
<dbReference type="Gene3D" id="3.40.50.720">
    <property type="entry name" value="NAD(P)-binding Rossmann-like Domain"/>
    <property type="match status" value="1"/>
</dbReference>
<reference evidence="4" key="2">
    <citation type="journal article" date="2023" name="IMA Fungus">
        <title>Comparative genomic study of the Penicillium genus elucidates a diverse pangenome and 15 lateral gene transfer events.</title>
        <authorList>
            <person name="Petersen C."/>
            <person name="Sorensen T."/>
            <person name="Nielsen M.R."/>
            <person name="Sondergaard T.E."/>
            <person name="Sorensen J.L."/>
            <person name="Fitzpatrick D.A."/>
            <person name="Frisvad J.C."/>
            <person name="Nielsen K.L."/>
        </authorList>
    </citation>
    <scope>NUCLEOTIDE SEQUENCE</scope>
    <source>
        <strain evidence="4">IBT 17660</strain>
    </source>
</reference>
<comment type="caution">
    <text evidence="4">The sequence shown here is derived from an EMBL/GenBank/DDBJ whole genome shotgun (WGS) entry which is preliminary data.</text>
</comment>
<protein>
    <recommendedName>
        <fullName evidence="3">NmrA-like domain-containing protein</fullName>
    </recommendedName>
</protein>
<gene>
    <name evidence="4" type="ORF">N7530_005229</name>
</gene>
<dbReference type="OrthoDB" id="300709at2759"/>